<dbReference type="SUPFAM" id="SSF55729">
    <property type="entry name" value="Acyl-CoA N-acyltransferases (Nat)"/>
    <property type="match status" value="1"/>
</dbReference>
<keyword evidence="1 4" id="KW-0808">Transferase</keyword>
<dbReference type="Gene3D" id="3.40.630.30">
    <property type="match status" value="1"/>
</dbReference>
<evidence type="ECO:0000259" key="3">
    <source>
        <dbReference type="PROSITE" id="PS51186"/>
    </source>
</evidence>
<name>A0A4Y8RP62_9HYPH</name>
<accession>A0A4Y8RP62</accession>
<dbReference type="Pfam" id="PF00583">
    <property type="entry name" value="Acetyltransf_1"/>
    <property type="match status" value="1"/>
</dbReference>
<dbReference type="CDD" id="cd04301">
    <property type="entry name" value="NAT_SF"/>
    <property type="match status" value="1"/>
</dbReference>
<dbReference type="RefSeq" id="WP_134761611.1">
    <property type="nucleotide sequence ID" value="NZ_SOZD01000002.1"/>
</dbReference>
<dbReference type="PROSITE" id="PS51186">
    <property type="entry name" value="GNAT"/>
    <property type="match status" value="1"/>
</dbReference>
<proteinExistence type="predicted"/>
<keyword evidence="5" id="KW-1185">Reference proteome</keyword>
<dbReference type="OrthoDB" id="9804026at2"/>
<evidence type="ECO:0000256" key="2">
    <source>
        <dbReference type="ARBA" id="ARBA00023315"/>
    </source>
</evidence>
<dbReference type="GO" id="GO:0016747">
    <property type="term" value="F:acyltransferase activity, transferring groups other than amino-acyl groups"/>
    <property type="evidence" value="ECO:0007669"/>
    <property type="project" value="InterPro"/>
</dbReference>
<evidence type="ECO:0000313" key="5">
    <source>
        <dbReference type="Proteomes" id="UP000298179"/>
    </source>
</evidence>
<dbReference type="AlphaFoldDB" id="A0A4Y8RP62"/>
<gene>
    <name evidence="4" type="ORF">E3C22_08800</name>
</gene>
<dbReference type="InterPro" id="IPR050680">
    <property type="entry name" value="YpeA/RimI_acetyltransf"/>
</dbReference>
<dbReference type="EMBL" id="SOZD01000002">
    <property type="protein sequence ID" value="TFF25442.1"/>
    <property type="molecule type" value="Genomic_DNA"/>
</dbReference>
<reference evidence="4 5" key="1">
    <citation type="submission" date="2019-03" db="EMBL/GenBank/DDBJ databases">
        <title>Jiella endophytica sp. nov., a novel endophytic bacterium isolated from root of Ficus microcarpa Linn. f.</title>
        <authorList>
            <person name="Tuo L."/>
        </authorList>
    </citation>
    <scope>NUCLEOTIDE SEQUENCE [LARGE SCALE GENOMIC DNA]</scope>
    <source>
        <strain evidence="4 5">CBS5Q-3</strain>
    </source>
</reference>
<comment type="caution">
    <text evidence="4">The sequence shown here is derived from an EMBL/GenBank/DDBJ whole genome shotgun (WGS) entry which is preliminary data.</text>
</comment>
<dbReference type="InterPro" id="IPR016181">
    <property type="entry name" value="Acyl_CoA_acyltransferase"/>
</dbReference>
<evidence type="ECO:0000313" key="4">
    <source>
        <dbReference type="EMBL" id="TFF25442.1"/>
    </source>
</evidence>
<keyword evidence="2" id="KW-0012">Acyltransferase</keyword>
<dbReference type="InterPro" id="IPR000182">
    <property type="entry name" value="GNAT_dom"/>
</dbReference>
<sequence length="177" mass="19855">MYWFLPWVWTASWLETILGHGEPVVAELGDDDLDAAADLHSEAFDQPWSGDELGTLLAQRGSFGFVVRLPGQPLGAPLGFVLGRSIAGEAEILTITVARRSRRAGVGRLLMDHVLQKLHADRVQSLFLEVDEENEPALRLYKRLRFEEVGRRPAYYQHSDGRRTSALTLKRTFAAAR</sequence>
<protein>
    <submittedName>
        <fullName evidence="4">GNAT family N-acetyltransferase</fullName>
    </submittedName>
</protein>
<dbReference type="PANTHER" id="PTHR43420">
    <property type="entry name" value="ACETYLTRANSFERASE"/>
    <property type="match status" value="1"/>
</dbReference>
<dbReference type="Proteomes" id="UP000298179">
    <property type="component" value="Unassembled WGS sequence"/>
</dbReference>
<dbReference type="PANTHER" id="PTHR43420:SF12">
    <property type="entry name" value="N-ACETYLTRANSFERASE DOMAIN-CONTAINING PROTEIN"/>
    <property type="match status" value="1"/>
</dbReference>
<feature type="domain" description="N-acetyltransferase" evidence="3">
    <location>
        <begin position="23"/>
        <end position="174"/>
    </location>
</feature>
<evidence type="ECO:0000256" key="1">
    <source>
        <dbReference type="ARBA" id="ARBA00022679"/>
    </source>
</evidence>
<organism evidence="4 5">
    <name type="scientific">Jiella endophytica</name>
    <dbReference type="NCBI Taxonomy" id="2558362"/>
    <lineage>
        <taxon>Bacteria</taxon>
        <taxon>Pseudomonadati</taxon>
        <taxon>Pseudomonadota</taxon>
        <taxon>Alphaproteobacteria</taxon>
        <taxon>Hyphomicrobiales</taxon>
        <taxon>Aurantimonadaceae</taxon>
        <taxon>Jiella</taxon>
    </lineage>
</organism>